<feature type="transmembrane region" description="Helical" evidence="1">
    <location>
        <begin position="14"/>
        <end position="38"/>
    </location>
</feature>
<gene>
    <name evidence="2" type="ORF">ETP43_12980</name>
</gene>
<protein>
    <recommendedName>
        <fullName evidence="4">YitT family protein</fullName>
    </recommendedName>
</protein>
<dbReference type="RefSeq" id="WP_129258518.1">
    <property type="nucleotide sequence ID" value="NZ_SDKC01000001.1"/>
</dbReference>
<dbReference type="PANTHER" id="PTHR40078">
    <property type="entry name" value="INTEGRAL MEMBRANE PROTEIN-RELATED"/>
    <property type="match status" value="1"/>
</dbReference>
<evidence type="ECO:0000313" key="2">
    <source>
        <dbReference type="EMBL" id="RXS76023.1"/>
    </source>
</evidence>
<dbReference type="OrthoDB" id="9814474at2"/>
<feature type="transmembrane region" description="Helical" evidence="1">
    <location>
        <begin position="85"/>
        <end position="105"/>
    </location>
</feature>
<feature type="transmembrane region" description="Helical" evidence="1">
    <location>
        <begin position="117"/>
        <end position="139"/>
    </location>
</feature>
<feature type="transmembrane region" description="Helical" evidence="1">
    <location>
        <begin position="59"/>
        <end position="79"/>
    </location>
</feature>
<sequence>MKAILQGFYQKEHFWLRLGVVLLAVFGMGFALSLLLLVDMGTDPCSMMSKAISTQIGMSFGNWQAMMNTVLLVLVVIFGGRNLGFGTLANMFLVGYFVDFFTWIWNRVLPADFFTTLPVRIAVLIPSVALFILTAALYMDVDMGTAPYDAIPIIISGHLPKVPFKAVRITFDFVVTVIGFSFGGKIGAMTVIMIVALGPVIQWLGEIMKEHFPALTGEA</sequence>
<comment type="caution">
    <text evidence="2">The sequence shown here is derived from an EMBL/GenBank/DDBJ whole genome shotgun (WGS) entry which is preliminary data.</text>
</comment>
<accession>A0A4Q1RJW3</accession>
<keyword evidence="3" id="KW-1185">Reference proteome</keyword>
<dbReference type="Proteomes" id="UP000290106">
    <property type="component" value="Unassembled WGS sequence"/>
</dbReference>
<name>A0A4Q1RJW3_9FIRM</name>
<reference evidence="2 3" key="1">
    <citation type="submission" date="2019-01" db="EMBL/GenBank/DDBJ databases">
        <title>Blautia sp. nov. KGMB01111 isolated human feces.</title>
        <authorList>
            <person name="Park J.-E."/>
            <person name="Kim J.-S."/>
            <person name="Park S.-H."/>
        </authorList>
    </citation>
    <scope>NUCLEOTIDE SEQUENCE [LARGE SCALE GENOMIC DNA]</scope>
    <source>
        <strain evidence="2 3">KGMB01111</strain>
    </source>
</reference>
<keyword evidence="1" id="KW-0472">Membrane</keyword>
<dbReference type="PANTHER" id="PTHR40078:SF1">
    <property type="entry name" value="INTEGRAL MEMBRANE PROTEIN"/>
    <property type="match status" value="1"/>
</dbReference>
<organism evidence="2 3">
    <name type="scientific">Blautia faecicola</name>
    <dbReference type="NCBI Taxonomy" id="2509240"/>
    <lineage>
        <taxon>Bacteria</taxon>
        <taxon>Bacillati</taxon>
        <taxon>Bacillota</taxon>
        <taxon>Clostridia</taxon>
        <taxon>Lachnospirales</taxon>
        <taxon>Lachnospiraceae</taxon>
        <taxon>Blautia</taxon>
    </lineage>
</organism>
<evidence type="ECO:0000313" key="3">
    <source>
        <dbReference type="Proteomes" id="UP000290106"/>
    </source>
</evidence>
<evidence type="ECO:0008006" key="4">
    <source>
        <dbReference type="Google" id="ProtNLM"/>
    </source>
</evidence>
<dbReference type="EMBL" id="SDKC01000001">
    <property type="protein sequence ID" value="RXS76023.1"/>
    <property type="molecule type" value="Genomic_DNA"/>
</dbReference>
<evidence type="ECO:0000256" key="1">
    <source>
        <dbReference type="SAM" id="Phobius"/>
    </source>
</evidence>
<keyword evidence="1" id="KW-1133">Transmembrane helix</keyword>
<dbReference type="Pfam" id="PF19700">
    <property type="entry name" value="DUF6198"/>
    <property type="match status" value="1"/>
</dbReference>
<proteinExistence type="predicted"/>
<dbReference type="AlphaFoldDB" id="A0A4Q1RJW3"/>
<feature type="transmembrane region" description="Helical" evidence="1">
    <location>
        <begin position="173"/>
        <end position="201"/>
    </location>
</feature>
<keyword evidence="1" id="KW-0812">Transmembrane</keyword>
<dbReference type="InterPro" id="IPR038750">
    <property type="entry name" value="YczE/YyaS-like"/>
</dbReference>